<organism evidence="1 2">
    <name type="scientific">Autumnicola musiva</name>
    <dbReference type="NCBI Taxonomy" id="3075589"/>
    <lineage>
        <taxon>Bacteria</taxon>
        <taxon>Pseudomonadati</taxon>
        <taxon>Bacteroidota</taxon>
        <taxon>Flavobacteriia</taxon>
        <taxon>Flavobacteriales</taxon>
        <taxon>Flavobacteriaceae</taxon>
        <taxon>Autumnicola</taxon>
    </lineage>
</organism>
<proteinExistence type="predicted"/>
<dbReference type="RefSeq" id="WP_311501698.1">
    <property type="nucleotide sequence ID" value="NZ_JAVRHK010000001.1"/>
</dbReference>
<sequence length="207" mass="23084">MKRILSALFIFFSLLPVKAQKDVAKIIDASNLDIIEINFDEVYKINIKASETAEIQITTHSEGEYYNNIHLKTEVSGRKLIISSEYPEAFTGGFDKLSAHKVFSLEVNMMIPANRQVYLDSNIASVTAEGDYEDFQVNLEQGYCRLLDFNGNATINTYEGDIAVRTNFAKIRAESRSGTLNVEDLANGTNLLNLTSINGDISVLKTK</sequence>
<gene>
    <name evidence="1" type="ORF">RM539_01445</name>
</gene>
<evidence type="ECO:0008006" key="3">
    <source>
        <dbReference type="Google" id="ProtNLM"/>
    </source>
</evidence>
<dbReference type="EMBL" id="JAVRHK010000001">
    <property type="protein sequence ID" value="MDT0675247.1"/>
    <property type="molecule type" value="Genomic_DNA"/>
</dbReference>
<dbReference type="Proteomes" id="UP001262582">
    <property type="component" value="Unassembled WGS sequence"/>
</dbReference>
<protein>
    <recommendedName>
        <fullName evidence="3">Adhesin domain-containing protein</fullName>
    </recommendedName>
</protein>
<evidence type="ECO:0000313" key="2">
    <source>
        <dbReference type="Proteomes" id="UP001262582"/>
    </source>
</evidence>
<keyword evidence="2" id="KW-1185">Reference proteome</keyword>
<evidence type="ECO:0000313" key="1">
    <source>
        <dbReference type="EMBL" id="MDT0675247.1"/>
    </source>
</evidence>
<accession>A0ABU3D132</accession>
<reference evidence="1 2" key="1">
    <citation type="submission" date="2023-09" db="EMBL/GenBank/DDBJ databases">
        <authorList>
            <person name="Rey-Velasco X."/>
        </authorList>
    </citation>
    <scope>NUCLEOTIDE SEQUENCE [LARGE SCALE GENOMIC DNA]</scope>
    <source>
        <strain evidence="1 2">F117</strain>
    </source>
</reference>
<name>A0ABU3D132_9FLAO</name>
<comment type="caution">
    <text evidence="1">The sequence shown here is derived from an EMBL/GenBank/DDBJ whole genome shotgun (WGS) entry which is preliminary data.</text>
</comment>